<dbReference type="AlphaFoldDB" id="A0A3P8PXL6"/>
<protein>
    <recommendedName>
        <fullName evidence="4">EGF-like domain-containing protein</fullName>
    </recommendedName>
</protein>
<feature type="region of interest" description="Disordered" evidence="2">
    <location>
        <begin position="40"/>
        <end position="59"/>
    </location>
</feature>
<feature type="domain" description="EGF-like" evidence="4">
    <location>
        <begin position="490"/>
        <end position="528"/>
    </location>
</feature>
<evidence type="ECO:0000313" key="5">
    <source>
        <dbReference type="Ensembl" id="ENSACLP00000021780.2"/>
    </source>
</evidence>
<keyword evidence="1" id="KW-0245">EGF-like domain</keyword>
<keyword evidence="6" id="KW-1185">Reference proteome</keyword>
<keyword evidence="3" id="KW-0732">Signal</keyword>
<dbReference type="Ensembl" id="ENSACLT00000022286.2">
    <property type="protein sequence ID" value="ENSACLP00000021780.2"/>
    <property type="gene ID" value="ENSACLG00000014825.2"/>
</dbReference>
<dbReference type="InterPro" id="IPR000742">
    <property type="entry name" value="EGF"/>
</dbReference>
<keyword evidence="1" id="KW-1015">Disulfide bond</keyword>
<accession>A0A3P8PXL6</accession>
<feature type="disulfide bond" evidence="1">
    <location>
        <begin position="499"/>
        <end position="516"/>
    </location>
</feature>
<reference evidence="5" key="3">
    <citation type="submission" date="2025-08" db="UniProtKB">
        <authorList>
            <consortium name="Ensembl"/>
        </authorList>
    </citation>
    <scope>IDENTIFICATION</scope>
</reference>
<organism evidence="5 6">
    <name type="scientific">Astatotilapia calliptera</name>
    <name type="common">Eastern happy</name>
    <name type="synonym">Chromis callipterus</name>
    <dbReference type="NCBI Taxonomy" id="8154"/>
    <lineage>
        <taxon>Eukaryota</taxon>
        <taxon>Metazoa</taxon>
        <taxon>Chordata</taxon>
        <taxon>Craniata</taxon>
        <taxon>Vertebrata</taxon>
        <taxon>Euteleostomi</taxon>
        <taxon>Actinopterygii</taxon>
        <taxon>Neopterygii</taxon>
        <taxon>Teleostei</taxon>
        <taxon>Neoteleostei</taxon>
        <taxon>Acanthomorphata</taxon>
        <taxon>Ovalentaria</taxon>
        <taxon>Cichlomorphae</taxon>
        <taxon>Cichliformes</taxon>
        <taxon>Cichlidae</taxon>
        <taxon>African cichlids</taxon>
        <taxon>Pseudocrenilabrinae</taxon>
        <taxon>Haplochromini</taxon>
        <taxon>Astatotilapia</taxon>
    </lineage>
</organism>
<name>A0A3P8PXL6_ASTCA</name>
<dbReference type="PROSITE" id="PS50026">
    <property type="entry name" value="EGF_3"/>
    <property type="match status" value="1"/>
</dbReference>
<proteinExistence type="predicted"/>
<feature type="compositionally biased region" description="Basic and acidic residues" evidence="2">
    <location>
        <begin position="50"/>
        <end position="59"/>
    </location>
</feature>
<evidence type="ECO:0000259" key="4">
    <source>
        <dbReference type="PROSITE" id="PS50026"/>
    </source>
</evidence>
<evidence type="ECO:0000256" key="2">
    <source>
        <dbReference type="SAM" id="MobiDB-lite"/>
    </source>
</evidence>
<dbReference type="PANTHER" id="PTHR40472:SF6">
    <property type="entry name" value="RICIN B-TYPE LECTIN DOMAIN-CONTAINING PROTEIN"/>
    <property type="match status" value="1"/>
</dbReference>
<feature type="signal peptide" evidence="3">
    <location>
        <begin position="1"/>
        <end position="34"/>
    </location>
</feature>
<dbReference type="SUPFAM" id="SSF57196">
    <property type="entry name" value="EGF/Laminin"/>
    <property type="match status" value="1"/>
</dbReference>
<evidence type="ECO:0000313" key="6">
    <source>
        <dbReference type="Proteomes" id="UP000265100"/>
    </source>
</evidence>
<evidence type="ECO:0000256" key="1">
    <source>
        <dbReference type="PROSITE-ProRule" id="PRU00076"/>
    </source>
</evidence>
<dbReference type="PROSITE" id="PS00022">
    <property type="entry name" value="EGF_1"/>
    <property type="match status" value="1"/>
</dbReference>
<reference evidence="5 6" key="1">
    <citation type="submission" date="2018-05" db="EMBL/GenBank/DDBJ databases">
        <authorList>
            <person name="Datahose"/>
        </authorList>
    </citation>
    <scope>NUCLEOTIDE SEQUENCE</scope>
</reference>
<dbReference type="OMA" id="CNPDTCL"/>
<dbReference type="Bgee" id="ENSACLG00000014825">
    <property type="expression patterns" value="Expressed in liver and 2 other cell types or tissues"/>
</dbReference>
<dbReference type="GeneID" id="113019962"/>
<comment type="caution">
    <text evidence="1">Lacks conserved residue(s) required for the propagation of feature annotation.</text>
</comment>
<sequence length="553" mass="63264">MTFMLCVTAMASRWWPSSMLLASLLFLYWTTSSARPRDPVTADLSPPYRARRDLPEDSRDQADQVLNAVKDSLSLFKDVMENINPDKVVGVIKSLSNFASLAPGIGGVVSSVISMVLVFIPQDDPVLKAVKEGFAEVNRKMDSLSIQISDLATDVEWFSYISVYSQDELRILNAWRKFNEFRESGELMRGEDKWRLAQIFTNYYENTGAETGMTNLYHYLTVTSTSLSGNINELLKRKFKCDTSQIGKYNLYLSSLLWKGMLVNQFYWKLLGLNTAAKEAEHTQMFKKVSEAQISAVQFCLTNYEQFMKNDVIETAKAHTANNKQAIAVQVKTVLDQKYNWYSWVVVVYDTDTDTTYAFHNMTKIPVDSVTVAVGYTLKEEQDTKAAAVVKELDSCNLEPYYFYHNLLPETHCDQMAQNILNCNRKVDGVSVGQFLKVMHSIKFKWDDLVEVPAAMKSFRCWRYDWLPPQYSVRYDLPHYSQICIHYSRSLAVCNPDTCLNWGRCKRLLDSNQHLCDCPDSYLGDRCEHKMNTTVPPIDVGFTVRRAPPSPLN</sequence>
<reference evidence="6" key="2">
    <citation type="submission" date="2023-03" db="EMBL/GenBank/DDBJ databases">
        <authorList>
            <consortium name="Wellcome Sanger Institute Data Sharing"/>
        </authorList>
    </citation>
    <scope>NUCLEOTIDE SEQUENCE [LARGE SCALE GENOMIC DNA]</scope>
</reference>
<dbReference type="Gene3D" id="2.10.25.10">
    <property type="entry name" value="Laminin"/>
    <property type="match status" value="1"/>
</dbReference>
<feature type="chain" id="PRO_5044234199" description="EGF-like domain-containing protein" evidence="3">
    <location>
        <begin position="35"/>
        <end position="553"/>
    </location>
</feature>
<dbReference type="RefSeq" id="XP_026019410.1">
    <property type="nucleotide sequence ID" value="XM_026163625.1"/>
</dbReference>
<evidence type="ECO:0000256" key="3">
    <source>
        <dbReference type="SAM" id="SignalP"/>
    </source>
</evidence>
<dbReference type="GeneTree" id="ENSGT01140000282662"/>
<dbReference type="Proteomes" id="UP000265100">
    <property type="component" value="Chromosome 4"/>
</dbReference>
<dbReference type="STRING" id="8154.ENSACLP00000021780"/>
<dbReference type="InterPro" id="IPR039051">
    <property type="entry name" value="SE-CTX-like"/>
</dbReference>
<feature type="disulfide bond" evidence="1">
    <location>
        <begin position="518"/>
        <end position="527"/>
    </location>
</feature>
<dbReference type="PANTHER" id="PTHR40472">
    <property type="entry name" value="RICIN B-TYPE LECTIN DOMAIN-CONTAINING PROTEIN"/>
    <property type="match status" value="1"/>
</dbReference>
<dbReference type="CDD" id="cd00053">
    <property type="entry name" value="EGF"/>
    <property type="match status" value="1"/>
</dbReference>
<reference evidence="5" key="4">
    <citation type="submission" date="2025-09" db="UniProtKB">
        <authorList>
            <consortium name="Ensembl"/>
        </authorList>
    </citation>
    <scope>IDENTIFICATION</scope>
</reference>